<evidence type="ECO:0000259" key="2">
    <source>
        <dbReference type="PROSITE" id="PS50893"/>
    </source>
</evidence>
<dbReference type="Proteomes" id="UP000677054">
    <property type="component" value="Unassembled WGS sequence"/>
</dbReference>
<evidence type="ECO:0000313" key="4">
    <source>
        <dbReference type="Proteomes" id="UP000677054"/>
    </source>
</evidence>
<dbReference type="AlphaFoldDB" id="A0A7R9A9C5"/>
<dbReference type="EMBL" id="LR902050">
    <property type="protein sequence ID" value="CAD7249872.1"/>
    <property type="molecule type" value="Genomic_DNA"/>
</dbReference>
<dbReference type="InterPro" id="IPR003959">
    <property type="entry name" value="ATPase_AAA_core"/>
</dbReference>
<organism evidence="3">
    <name type="scientific">Darwinula stevensoni</name>
    <dbReference type="NCBI Taxonomy" id="69355"/>
    <lineage>
        <taxon>Eukaryota</taxon>
        <taxon>Metazoa</taxon>
        <taxon>Ecdysozoa</taxon>
        <taxon>Arthropoda</taxon>
        <taxon>Crustacea</taxon>
        <taxon>Oligostraca</taxon>
        <taxon>Ostracoda</taxon>
        <taxon>Podocopa</taxon>
        <taxon>Podocopida</taxon>
        <taxon>Darwinulocopina</taxon>
        <taxon>Darwinuloidea</taxon>
        <taxon>Darwinulidae</taxon>
        <taxon>Darwinula</taxon>
    </lineage>
</organism>
<dbReference type="InterPro" id="IPR017871">
    <property type="entry name" value="ABC_transporter-like_CS"/>
</dbReference>
<dbReference type="GO" id="GO:0005524">
    <property type="term" value="F:ATP binding"/>
    <property type="evidence" value="ECO:0007669"/>
    <property type="project" value="InterPro"/>
</dbReference>
<dbReference type="InterPro" id="IPR027417">
    <property type="entry name" value="P-loop_NTPase"/>
</dbReference>
<dbReference type="EMBL" id="CAJPEV010002533">
    <property type="protein sequence ID" value="CAG0897220.1"/>
    <property type="molecule type" value="Genomic_DNA"/>
</dbReference>
<dbReference type="GO" id="GO:0016887">
    <property type="term" value="F:ATP hydrolysis activity"/>
    <property type="evidence" value="ECO:0007669"/>
    <property type="project" value="InterPro"/>
</dbReference>
<proteinExistence type="predicted"/>
<protein>
    <recommendedName>
        <fullName evidence="2">ABC transporter domain-containing protein</fullName>
    </recommendedName>
</protein>
<feature type="domain" description="ABC transporter" evidence="2">
    <location>
        <begin position="2"/>
        <end position="181"/>
    </location>
</feature>
<dbReference type="SUPFAM" id="SSF52540">
    <property type="entry name" value="P-loop containing nucleoside triphosphate hydrolases"/>
    <property type="match status" value="1"/>
</dbReference>
<dbReference type="PROSITE" id="PS00211">
    <property type="entry name" value="ABC_TRANSPORTER_1"/>
    <property type="match status" value="1"/>
</dbReference>
<gene>
    <name evidence="3" type="ORF">DSTB1V02_LOCUS9658</name>
</gene>
<evidence type="ECO:0000256" key="1">
    <source>
        <dbReference type="SAM" id="MobiDB-lite"/>
    </source>
</evidence>
<name>A0A7R9A9C5_9CRUS</name>
<dbReference type="InterPro" id="IPR003439">
    <property type="entry name" value="ABC_transporter-like_ATP-bd"/>
</dbReference>
<dbReference type="PANTHER" id="PTHR43038:SF3">
    <property type="entry name" value="ABC TRANSPORTER G FAMILY MEMBER 20 ISOFORM X1"/>
    <property type="match status" value="1"/>
</dbReference>
<reference evidence="3" key="1">
    <citation type="submission" date="2020-11" db="EMBL/GenBank/DDBJ databases">
        <authorList>
            <person name="Tran Van P."/>
        </authorList>
    </citation>
    <scope>NUCLEOTIDE SEQUENCE</scope>
</reference>
<feature type="region of interest" description="Disordered" evidence="1">
    <location>
        <begin position="265"/>
        <end position="286"/>
    </location>
</feature>
<evidence type="ECO:0000313" key="3">
    <source>
        <dbReference type="EMBL" id="CAD7249872.1"/>
    </source>
</evidence>
<dbReference type="PANTHER" id="PTHR43038">
    <property type="entry name" value="ATP-BINDING CASSETTE, SUB-FAMILY H, MEMBER 1"/>
    <property type="match status" value="1"/>
</dbReference>
<dbReference type="PROSITE" id="PS50893">
    <property type="entry name" value="ABC_TRANSPORTER_2"/>
    <property type="match status" value="1"/>
</dbReference>
<dbReference type="Pfam" id="PF13304">
    <property type="entry name" value="AAA_21"/>
    <property type="match status" value="1"/>
</dbReference>
<keyword evidence="4" id="KW-1185">Reference proteome</keyword>
<dbReference type="OrthoDB" id="10255969at2759"/>
<sequence>MSRNDDMDLNGFQEVALYPVFTIEETLRYFGRIHGMTKKEIKDRTEFLIEFLGLPPGNRRVDSLSSCSRSNFTLRVLPLIPISGGQQRRVSLSAALLQNPKLLILDEPTVGVDPLLRHNIWCHLVRLAKENGTTVIITTHYIEEARQAQKVGLMRNGYLLAEAHPEALLAAHNMSTLEEVFLKLCQSVKGLRQPLTSETKMFPLPVNNHSNIVFNAPSRERTLPPGSLTKYHGVSTREFRLMSVWTTEESKLGKPKGGAYTLEREATETRKGKTKSRSFSGLENPNFIPVEEPHANGDMTFHQKHKRGRRRNYFVPSSASLRALLVKNIISMVRNMGALLFQMVLPPLQVILFCLTIGSDPKNLHVSVVNNESPFGNCSFGEFSCDFLHTMDPNIVIQGNLKR</sequence>
<accession>A0A7R9A9C5</accession>
<dbReference type="Gene3D" id="3.40.50.300">
    <property type="entry name" value="P-loop containing nucleotide triphosphate hydrolases"/>
    <property type="match status" value="1"/>
</dbReference>